<dbReference type="FunFam" id="3.40.50.300:FF:000006">
    <property type="entry name" value="DNA-binding transcriptional regulator NtrC"/>
    <property type="match status" value="1"/>
</dbReference>
<dbReference type="Gene3D" id="3.40.50.2300">
    <property type="match status" value="1"/>
</dbReference>
<dbReference type="InterPro" id="IPR001789">
    <property type="entry name" value="Sig_transdc_resp-reg_receiver"/>
</dbReference>
<dbReference type="InterPro" id="IPR025944">
    <property type="entry name" value="Sigma_54_int_dom_CS"/>
</dbReference>
<keyword evidence="2" id="KW-0963">Cytoplasm</keyword>
<evidence type="ECO:0000256" key="7">
    <source>
        <dbReference type="ARBA" id="ARBA00023125"/>
    </source>
</evidence>
<keyword evidence="6" id="KW-0805">Transcription regulation</keyword>
<dbReference type="GO" id="GO:0005524">
    <property type="term" value="F:ATP binding"/>
    <property type="evidence" value="ECO:0007669"/>
    <property type="project" value="UniProtKB-KW"/>
</dbReference>
<keyword evidence="9" id="KW-0804">Transcription</keyword>
<dbReference type="PROSITE" id="PS00675">
    <property type="entry name" value="SIGMA54_INTERACT_1"/>
    <property type="match status" value="1"/>
</dbReference>
<keyword evidence="4" id="KW-0547">Nucleotide-binding</keyword>
<name>A0A9D5JW52_9BACT</name>
<dbReference type="InterPro" id="IPR025662">
    <property type="entry name" value="Sigma_54_int_dom_ATP-bd_1"/>
</dbReference>
<evidence type="ECO:0000256" key="1">
    <source>
        <dbReference type="ARBA" id="ARBA00004496"/>
    </source>
</evidence>
<evidence type="ECO:0000313" key="14">
    <source>
        <dbReference type="Proteomes" id="UP000649604"/>
    </source>
</evidence>
<dbReference type="Gene3D" id="1.10.8.60">
    <property type="match status" value="1"/>
</dbReference>
<dbReference type="FunFam" id="3.40.50.2300:FF:000018">
    <property type="entry name" value="DNA-binding transcriptional regulator NtrC"/>
    <property type="match status" value="1"/>
</dbReference>
<keyword evidence="8" id="KW-0010">Activator</keyword>
<dbReference type="GO" id="GO:0000160">
    <property type="term" value="P:phosphorelay signal transduction system"/>
    <property type="evidence" value="ECO:0007669"/>
    <property type="project" value="InterPro"/>
</dbReference>
<dbReference type="SUPFAM" id="SSF52172">
    <property type="entry name" value="CheY-like"/>
    <property type="match status" value="1"/>
</dbReference>
<dbReference type="PROSITE" id="PS50045">
    <property type="entry name" value="SIGMA54_INTERACT_4"/>
    <property type="match status" value="1"/>
</dbReference>
<evidence type="ECO:0000256" key="2">
    <source>
        <dbReference type="ARBA" id="ARBA00022490"/>
    </source>
</evidence>
<dbReference type="InterPro" id="IPR002197">
    <property type="entry name" value="HTH_Fis"/>
</dbReference>
<reference evidence="13" key="1">
    <citation type="submission" date="2019-11" db="EMBL/GenBank/DDBJ databases">
        <title>Microbial mats filling the niche in hypersaline microbial mats.</title>
        <authorList>
            <person name="Wong H.L."/>
            <person name="Macleod F.I."/>
            <person name="White R.A. III"/>
            <person name="Burns B.P."/>
        </authorList>
    </citation>
    <scope>NUCLEOTIDE SEQUENCE</scope>
    <source>
        <strain evidence="13">Rbin_158</strain>
    </source>
</reference>
<keyword evidence="7" id="KW-0238">DNA-binding</keyword>
<dbReference type="Gene3D" id="3.40.50.300">
    <property type="entry name" value="P-loop containing nucleotide triphosphate hydrolases"/>
    <property type="match status" value="1"/>
</dbReference>
<evidence type="ECO:0000259" key="12">
    <source>
        <dbReference type="PROSITE" id="PS50110"/>
    </source>
</evidence>
<protein>
    <submittedName>
        <fullName evidence="13">Response regulator</fullName>
    </submittedName>
</protein>
<evidence type="ECO:0000256" key="8">
    <source>
        <dbReference type="ARBA" id="ARBA00023159"/>
    </source>
</evidence>
<dbReference type="Pfam" id="PF25601">
    <property type="entry name" value="AAA_lid_14"/>
    <property type="match status" value="1"/>
</dbReference>
<dbReference type="InterPro" id="IPR058031">
    <property type="entry name" value="AAA_lid_NorR"/>
</dbReference>
<evidence type="ECO:0000256" key="9">
    <source>
        <dbReference type="ARBA" id="ARBA00023163"/>
    </source>
</evidence>
<dbReference type="PROSITE" id="PS50110">
    <property type="entry name" value="RESPONSE_REGULATORY"/>
    <property type="match status" value="1"/>
</dbReference>
<evidence type="ECO:0000259" key="11">
    <source>
        <dbReference type="PROSITE" id="PS50045"/>
    </source>
</evidence>
<feature type="modified residue" description="4-aspartylphosphate" evidence="10">
    <location>
        <position position="52"/>
    </location>
</feature>
<gene>
    <name evidence="13" type="ORF">GF339_11590</name>
</gene>
<dbReference type="SUPFAM" id="SSF52540">
    <property type="entry name" value="P-loop containing nucleoside triphosphate hydrolases"/>
    <property type="match status" value="1"/>
</dbReference>
<dbReference type="GO" id="GO:0006355">
    <property type="term" value="P:regulation of DNA-templated transcription"/>
    <property type="evidence" value="ECO:0007669"/>
    <property type="project" value="InterPro"/>
</dbReference>
<dbReference type="Proteomes" id="UP000649604">
    <property type="component" value="Unassembled WGS sequence"/>
</dbReference>
<dbReference type="Pfam" id="PF02954">
    <property type="entry name" value="HTH_8"/>
    <property type="match status" value="1"/>
</dbReference>
<dbReference type="InterPro" id="IPR009057">
    <property type="entry name" value="Homeodomain-like_sf"/>
</dbReference>
<proteinExistence type="predicted"/>
<dbReference type="GO" id="GO:0005737">
    <property type="term" value="C:cytoplasm"/>
    <property type="evidence" value="ECO:0007669"/>
    <property type="project" value="UniProtKB-SubCell"/>
</dbReference>
<dbReference type="AlphaFoldDB" id="A0A9D5JW52"/>
<evidence type="ECO:0000256" key="5">
    <source>
        <dbReference type="ARBA" id="ARBA00022840"/>
    </source>
</evidence>
<dbReference type="GO" id="GO:0043565">
    <property type="term" value="F:sequence-specific DNA binding"/>
    <property type="evidence" value="ECO:0007669"/>
    <property type="project" value="InterPro"/>
</dbReference>
<organism evidence="13 14">
    <name type="scientific">candidate division KSB3 bacterium</name>
    <dbReference type="NCBI Taxonomy" id="2044937"/>
    <lineage>
        <taxon>Bacteria</taxon>
        <taxon>candidate division KSB3</taxon>
    </lineage>
</organism>
<dbReference type="SMART" id="SM00448">
    <property type="entry name" value="REC"/>
    <property type="match status" value="1"/>
</dbReference>
<keyword evidence="5" id="KW-0067">ATP-binding</keyword>
<feature type="domain" description="Sigma-54 factor interaction" evidence="11">
    <location>
        <begin position="142"/>
        <end position="371"/>
    </location>
</feature>
<dbReference type="PANTHER" id="PTHR32071">
    <property type="entry name" value="TRANSCRIPTIONAL REGULATORY PROTEIN"/>
    <property type="match status" value="1"/>
</dbReference>
<dbReference type="Pfam" id="PF00158">
    <property type="entry name" value="Sigma54_activat"/>
    <property type="match status" value="1"/>
</dbReference>
<keyword evidence="3 10" id="KW-0597">Phosphoprotein</keyword>
<evidence type="ECO:0000256" key="10">
    <source>
        <dbReference type="PROSITE-ProRule" id="PRU00169"/>
    </source>
</evidence>
<dbReference type="InterPro" id="IPR027417">
    <property type="entry name" value="P-loop_NTPase"/>
</dbReference>
<dbReference type="SUPFAM" id="SSF46689">
    <property type="entry name" value="Homeodomain-like"/>
    <property type="match status" value="1"/>
</dbReference>
<dbReference type="Gene3D" id="1.10.10.60">
    <property type="entry name" value="Homeodomain-like"/>
    <property type="match status" value="1"/>
</dbReference>
<comment type="subcellular location">
    <subcellularLocation>
        <location evidence="1">Cytoplasm</location>
    </subcellularLocation>
</comment>
<accession>A0A9D5JW52</accession>
<comment type="caution">
    <text evidence="13">The sequence shown here is derived from an EMBL/GenBank/DDBJ whole genome shotgun (WGS) entry which is preliminary data.</text>
</comment>
<evidence type="ECO:0000256" key="3">
    <source>
        <dbReference type="ARBA" id="ARBA00022553"/>
    </source>
</evidence>
<dbReference type="PANTHER" id="PTHR32071:SF57">
    <property type="entry name" value="C4-DICARBOXYLATE TRANSPORT TRANSCRIPTIONAL REGULATORY PROTEIN DCTD"/>
    <property type="match status" value="1"/>
</dbReference>
<dbReference type="EMBL" id="WJJP01000379">
    <property type="protein sequence ID" value="MBD3325220.1"/>
    <property type="molecule type" value="Genomic_DNA"/>
</dbReference>
<dbReference type="SMART" id="SM00382">
    <property type="entry name" value="AAA"/>
    <property type="match status" value="1"/>
</dbReference>
<dbReference type="InterPro" id="IPR003593">
    <property type="entry name" value="AAA+_ATPase"/>
</dbReference>
<dbReference type="CDD" id="cd00009">
    <property type="entry name" value="AAA"/>
    <property type="match status" value="1"/>
</dbReference>
<dbReference type="FunFam" id="1.10.8.60:FF:000014">
    <property type="entry name" value="DNA-binding transcriptional regulator NtrC"/>
    <property type="match status" value="1"/>
</dbReference>
<evidence type="ECO:0000313" key="13">
    <source>
        <dbReference type="EMBL" id="MBD3325220.1"/>
    </source>
</evidence>
<sequence length="470" mass="53387">MSTLLIVDDEQSMRDFLAIMLKKEGYDVVTVEDGEEALKAIQEDIYDLMITDMKMPGMSGLEVLRRTKQISPNTLVIVITAFSSTEDAVLAMKQGALDYITKPFEIEKIKLVIKNALERKRLHEEHDYYKQQYEHKFDVSNIVGTSGSIQQIFDVIKRVSTSKSTVLITGESGTGKELIARAIHQNSPRKDQPFVTVSCGAIPENLLESELFGHIKGAFTGAIANKMGLFEVANMGTLFLDEVGELPLLIQVKLLRVLQERQFKRVGGTKDISVDVRIIAATNRDLRQMVADNTFRDDLFYRLNVIPVHLPPLRERTKDIPLLSQHFLEKYNREIGRHFTHITDNAMEQLLAYDWPGNIRELENVIERAVALETEPAIDTPSLPDSIRGIPPQFESMIPLEIPPEGINLESIVEEVERDLLLKALEKTGWVKKHAAKLLNLSFRSFRYRLDKFDIDQERQSDAPDEADNT</sequence>
<feature type="domain" description="Response regulatory" evidence="12">
    <location>
        <begin position="3"/>
        <end position="117"/>
    </location>
</feature>
<dbReference type="Pfam" id="PF00072">
    <property type="entry name" value="Response_reg"/>
    <property type="match status" value="1"/>
</dbReference>
<evidence type="ECO:0000256" key="4">
    <source>
        <dbReference type="ARBA" id="ARBA00022741"/>
    </source>
</evidence>
<dbReference type="InterPro" id="IPR002078">
    <property type="entry name" value="Sigma_54_int"/>
</dbReference>
<dbReference type="PROSITE" id="PS00688">
    <property type="entry name" value="SIGMA54_INTERACT_3"/>
    <property type="match status" value="1"/>
</dbReference>
<dbReference type="PRINTS" id="PR01590">
    <property type="entry name" value="HTHFIS"/>
</dbReference>
<dbReference type="InterPro" id="IPR011006">
    <property type="entry name" value="CheY-like_superfamily"/>
</dbReference>
<evidence type="ECO:0000256" key="6">
    <source>
        <dbReference type="ARBA" id="ARBA00023015"/>
    </source>
</evidence>